<evidence type="ECO:0000256" key="1">
    <source>
        <dbReference type="SAM" id="Phobius"/>
    </source>
</evidence>
<keyword evidence="1" id="KW-1133">Transmembrane helix</keyword>
<evidence type="ECO:0000259" key="3">
    <source>
        <dbReference type="Pfam" id="PF16344"/>
    </source>
</evidence>
<evidence type="ECO:0000313" key="5">
    <source>
        <dbReference type="Proteomes" id="UP001232063"/>
    </source>
</evidence>
<keyword evidence="1" id="KW-0812">Transmembrane</keyword>
<feature type="domain" description="Protein FecR C-terminal" evidence="3">
    <location>
        <begin position="263"/>
        <end position="331"/>
    </location>
</feature>
<dbReference type="Gene3D" id="3.55.50.30">
    <property type="match status" value="1"/>
</dbReference>
<organism evidence="4 5">
    <name type="scientific">Xanthocytophaga agilis</name>
    <dbReference type="NCBI Taxonomy" id="3048010"/>
    <lineage>
        <taxon>Bacteria</taxon>
        <taxon>Pseudomonadati</taxon>
        <taxon>Bacteroidota</taxon>
        <taxon>Cytophagia</taxon>
        <taxon>Cytophagales</taxon>
        <taxon>Rhodocytophagaceae</taxon>
        <taxon>Xanthocytophaga</taxon>
    </lineage>
</organism>
<dbReference type="Gene3D" id="2.60.120.1440">
    <property type="match status" value="1"/>
</dbReference>
<reference evidence="4" key="1">
    <citation type="submission" date="2023-05" db="EMBL/GenBank/DDBJ databases">
        <authorList>
            <person name="Zhang X."/>
        </authorList>
    </citation>
    <scope>NUCLEOTIDE SEQUENCE</scope>
    <source>
        <strain evidence="4">BD1B2-1</strain>
    </source>
</reference>
<dbReference type="PANTHER" id="PTHR30273">
    <property type="entry name" value="PERIPLASMIC SIGNAL SENSOR AND SIGMA FACTOR ACTIVATOR FECR-RELATED"/>
    <property type="match status" value="1"/>
</dbReference>
<feature type="transmembrane region" description="Helical" evidence="1">
    <location>
        <begin position="93"/>
        <end position="114"/>
    </location>
</feature>
<dbReference type="Pfam" id="PF16344">
    <property type="entry name" value="FecR_C"/>
    <property type="match status" value="1"/>
</dbReference>
<dbReference type="AlphaFoldDB" id="A0AAE3R6N8"/>
<feature type="domain" description="FecR protein" evidence="2">
    <location>
        <begin position="122"/>
        <end position="217"/>
    </location>
</feature>
<gene>
    <name evidence="4" type="ORF">QNI22_29730</name>
</gene>
<protein>
    <submittedName>
        <fullName evidence="4">FecR domain-containing protein</fullName>
    </submittedName>
</protein>
<proteinExistence type="predicted"/>
<dbReference type="PIRSF" id="PIRSF018266">
    <property type="entry name" value="FecR"/>
    <property type="match status" value="1"/>
</dbReference>
<dbReference type="InterPro" id="IPR032508">
    <property type="entry name" value="FecR_C"/>
</dbReference>
<evidence type="ECO:0000259" key="2">
    <source>
        <dbReference type="Pfam" id="PF04773"/>
    </source>
</evidence>
<comment type="caution">
    <text evidence="4">The sequence shown here is derived from an EMBL/GenBank/DDBJ whole genome shotgun (WGS) entry which is preliminary data.</text>
</comment>
<sequence length="333" mass="38056">MNNNQDVSRDLLERFLHSQTTETENKFILDWFEANADSELAREYMEAVWNSPTSYTNDAVLANVLEKLQQNMSGSSHTTVSLKPFLYFKQNTYWRIAATILIFLLGGLAAYFYFNTTDILIVRTDYGKITRLILPDQSTVVLNSNSTLQYKKHWKPGEDRKVILSGEAYFEVTHQPDHARFLVQTEDDFGIEVLGTRFNVRKRKNGTEVVLHSGKVKLNYQEGHTGRQYIMKPGESARQLQNTSTLVVKKVDPSISTMWMAHKLVFQETTIADIKSLLEDMYGIDVVIKDSGLLKKKCTGSVPNENAEILLEGLKVLFNLKIERKDGKVFISQ</sequence>
<dbReference type="PANTHER" id="PTHR30273:SF2">
    <property type="entry name" value="PROTEIN FECR"/>
    <property type="match status" value="1"/>
</dbReference>
<dbReference type="Pfam" id="PF04773">
    <property type="entry name" value="FecR"/>
    <property type="match status" value="1"/>
</dbReference>
<dbReference type="EMBL" id="JASJOU010000013">
    <property type="protein sequence ID" value="MDJ1504881.1"/>
    <property type="molecule type" value="Genomic_DNA"/>
</dbReference>
<dbReference type="InterPro" id="IPR012373">
    <property type="entry name" value="Ferrdict_sens_TM"/>
</dbReference>
<evidence type="ECO:0000313" key="4">
    <source>
        <dbReference type="EMBL" id="MDJ1504881.1"/>
    </source>
</evidence>
<dbReference type="RefSeq" id="WP_314516566.1">
    <property type="nucleotide sequence ID" value="NZ_JASJOU010000013.1"/>
</dbReference>
<accession>A0AAE3R6N8</accession>
<dbReference type="InterPro" id="IPR006860">
    <property type="entry name" value="FecR"/>
</dbReference>
<name>A0AAE3R6N8_9BACT</name>
<dbReference type="Proteomes" id="UP001232063">
    <property type="component" value="Unassembled WGS sequence"/>
</dbReference>
<keyword evidence="5" id="KW-1185">Reference proteome</keyword>
<dbReference type="GO" id="GO:0016989">
    <property type="term" value="F:sigma factor antagonist activity"/>
    <property type="evidence" value="ECO:0007669"/>
    <property type="project" value="TreeGrafter"/>
</dbReference>
<keyword evidence="1" id="KW-0472">Membrane</keyword>